<sequence length="435" mass="48953">MGSKEKIPEEDACLPYFHGALMNIDADQLLVNDGDFMVTMKLQIDINKLQFFLAVRLKKGVRRYEIKRSATQAKMATRSAANIEKLINLLKTDPVEIKGEKVVLKRAIAKGKFQLMHKDVIFKKKIGAGAYGTVYRGRLVRTNEVIAVKKLDPESADEDGLAEMMKEARVMQLYDHPNIVKFHGFILDDLPYLLVLEFCNGGSVEDRLREKGPKITTITRSNYTYMAACGMDYLHKKGCIHRDIAARNCLIHKGIVKMADFGMCRAQSVYKMDLTKPCNVRWLAPEVWDTGETRFNTDVFAFGIMIWEFFQVPYETPYSEMKAGQVKRKTRAGYRLPAPDNMPSEIDEIMKECCHAAPDKRPTAEKLKESLEAAVTKKKKSQSTSVSSSALTPAAESTNTSKVSAMSSPPKKQEVSVEKNSKNTKKKKRAGDSRG</sequence>
<gene>
    <name evidence="11" type="ORF">GCK72_004283</name>
</gene>
<evidence type="ECO:0000256" key="4">
    <source>
        <dbReference type="ARBA" id="ARBA00022840"/>
    </source>
</evidence>
<dbReference type="SUPFAM" id="SSF55550">
    <property type="entry name" value="SH2 domain"/>
    <property type="match status" value="1"/>
</dbReference>
<comment type="catalytic activity">
    <reaction evidence="6 8">
        <text>L-tyrosyl-[protein] + ATP = O-phospho-L-tyrosyl-[protein] + ADP + H(+)</text>
        <dbReference type="Rhea" id="RHEA:10596"/>
        <dbReference type="Rhea" id="RHEA-COMP:10136"/>
        <dbReference type="Rhea" id="RHEA-COMP:20101"/>
        <dbReference type="ChEBI" id="CHEBI:15378"/>
        <dbReference type="ChEBI" id="CHEBI:30616"/>
        <dbReference type="ChEBI" id="CHEBI:46858"/>
        <dbReference type="ChEBI" id="CHEBI:61978"/>
        <dbReference type="ChEBI" id="CHEBI:456216"/>
        <dbReference type="EC" id="2.7.10.2"/>
    </reaction>
</comment>
<dbReference type="FunFam" id="1.10.510.10:FF:000974">
    <property type="entry name" value="Tyrosine-protein kinase"/>
    <property type="match status" value="1"/>
</dbReference>
<evidence type="ECO:0000256" key="2">
    <source>
        <dbReference type="ARBA" id="ARBA00022741"/>
    </source>
</evidence>
<dbReference type="FunFam" id="3.30.505.10:FF:000097">
    <property type="entry name" value="Tyrosine-protein kinase"/>
    <property type="match status" value="1"/>
</dbReference>
<keyword evidence="1 8" id="KW-0808">Transferase</keyword>
<evidence type="ECO:0000256" key="8">
    <source>
        <dbReference type="RuleBase" id="RU362096"/>
    </source>
</evidence>
<dbReference type="Gene3D" id="1.10.510.10">
    <property type="entry name" value="Transferase(Phosphotransferase) domain 1"/>
    <property type="match status" value="1"/>
</dbReference>
<keyword evidence="3 8" id="KW-0418">Kinase</keyword>
<dbReference type="SMART" id="SM00219">
    <property type="entry name" value="TyrKc"/>
    <property type="match status" value="1"/>
</dbReference>
<dbReference type="GeneID" id="9800726"/>
<dbReference type="GO" id="GO:0004715">
    <property type="term" value="F:non-membrane spanning protein tyrosine kinase activity"/>
    <property type="evidence" value="ECO:0007669"/>
    <property type="project" value="UniProtKB-EC"/>
</dbReference>
<evidence type="ECO:0000313" key="11">
    <source>
        <dbReference type="EMBL" id="KAF1764336.1"/>
    </source>
</evidence>
<dbReference type="InterPro" id="IPR001245">
    <property type="entry name" value="Ser-Thr/Tyr_kinase_cat_dom"/>
</dbReference>
<comment type="caution">
    <text evidence="11">The sequence shown here is derived from an EMBL/GenBank/DDBJ whole genome shotgun (WGS) entry which is preliminary data.</text>
</comment>
<evidence type="ECO:0000256" key="5">
    <source>
        <dbReference type="ARBA" id="ARBA00023137"/>
    </source>
</evidence>
<evidence type="ECO:0000256" key="3">
    <source>
        <dbReference type="ARBA" id="ARBA00022777"/>
    </source>
</evidence>
<dbReference type="CDD" id="cd10361">
    <property type="entry name" value="SH2_Fps_family"/>
    <property type="match status" value="1"/>
</dbReference>
<feature type="region of interest" description="Disordered" evidence="9">
    <location>
        <begin position="370"/>
        <end position="435"/>
    </location>
</feature>
<evidence type="ECO:0000256" key="6">
    <source>
        <dbReference type="ARBA" id="ARBA00051245"/>
    </source>
</evidence>
<dbReference type="Proteomes" id="UP000483820">
    <property type="component" value="Chromosome II"/>
</dbReference>
<dbReference type="PROSITE" id="PS50011">
    <property type="entry name" value="PROTEIN_KINASE_DOM"/>
    <property type="match status" value="1"/>
</dbReference>
<keyword evidence="2 7" id="KW-0547">Nucleotide-binding</keyword>
<dbReference type="EC" id="2.7.10.2" evidence="8"/>
<dbReference type="CTD" id="9800726"/>
<dbReference type="InterPro" id="IPR035849">
    <property type="entry name" value="Fes/Fps/Fer_SH2"/>
</dbReference>
<accession>A0A6A5HBY4</accession>
<dbReference type="Gene3D" id="3.30.200.20">
    <property type="entry name" value="Phosphorylase Kinase, domain 1"/>
    <property type="match status" value="1"/>
</dbReference>
<dbReference type="Gene3D" id="3.30.505.10">
    <property type="entry name" value="SH2 domain"/>
    <property type="match status" value="1"/>
</dbReference>
<dbReference type="InterPro" id="IPR036860">
    <property type="entry name" value="SH2_dom_sf"/>
</dbReference>
<keyword evidence="5 8" id="KW-0829">Tyrosine-protein kinase</keyword>
<dbReference type="EMBL" id="WUAV01000002">
    <property type="protein sequence ID" value="KAF1764336.1"/>
    <property type="molecule type" value="Genomic_DNA"/>
</dbReference>
<dbReference type="RefSeq" id="XP_003092743.2">
    <property type="nucleotide sequence ID" value="XM_003092695.2"/>
</dbReference>
<comment type="similarity">
    <text evidence="8">Belongs to the protein kinase superfamily. Tyr protein kinase family.</text>
</comment>
<evidence type="ECO:0000256" key="7">
    <source>
        <dbReference type="PROSITE-ProRule" id="PRU10141"/>
    </source>
</evidence>
<feature type="compositionally biased region" description="Polar residues" evidence="9">
    <location>
        <begin position="395"/>
        <end position="407"/>
    </location>
</feature>
<dbReference type="InterPro" id="IPR017441">
    <property type="entry name" value="Protein_kinase_ATP_BS"/>
</dbReference>
<organism evidence="11 12">
    <name type="scientific">Caenorhabditis remanei</name>
    <name type="common">Caenorhabditis vulgaris</name>
    <dbReference type="NCBI Taxonomy" id="31234"/>
    <lineage>
        <taxon>Eukaryota</taxon>
        <taxon>Metazoa</taxon>
        <taxon>Ecdysozoa</taxon>
        <taxon>Nematoda</taxon>
        <taxon>Chromadorea</taxon>
        <taxon>Rhabditida</taxon>
        <taxon>Rhabditina</taxon>
        <taxon>Rhabditomorpha</taxon>
        <taxon>Rhabditoidea</taxon>
        <taxon>Rhabditidae</taxon>
        <taxon>Peloderinae</taxon>
        <taxon>Caenorhabditis</taxon>
    </lineage>
</organism>
<feature type="compositionally biased region" description="Basic and acidic residues" evidence="9">
    <location>
        <begin position="411"/>
        <end position="421"/>
    </location>
</feature>
<dbReference type="InterPro" id="IPR011009">
    <property type="entry name" value="Kinase-like_dom_sf"/>
</dbReference>
<dbReference type="SMART" id="SM00252">
    <property type="entry name" value="SH2"/>
    <property type="match status" value="1"/>
</dbReference>
<dbReference type="InterPro" id="IPR000980">
    <property type="entry name" value="SH2"/>
</dbReference>
<evidence type="ECO:0000313" key="12">
    <source>
        <dbReference type="Proteomes" id="UP000483820"/>
    </source>
</evidence>
<evidence type="ECO:0000256" key="9">
    <source>
        <dbReference type="SAM" id="MobiDB-lite"/>
    </source>
</evidence>
<dbReference type="PROSITE" id="PS00109">
    <property type="entry name" value="PROTEIN_KINASE_TYR"/>
    <property type="match status" value="1"/>
</dbReference>
<reference evidence="11 12" key="1">
    <citation type="submission" date="2019-12" db="EMBL/GenBank/DDBJ databases">
        <title>Chromosome-level assembly of the Caenorhabditis remanei genome.</title>
        <authorList>
            <person name="Teterina A.A."/>
            <person name="Willis J.H."/>
            <person name="Phillips P.C."/>
        </authorList>
    </citation>
    <scope>NUCLEOTIDE SEQUENCE [LARGE SCALE GENOMIC DNA]</scope>
    <source>
        <strain evidence="11 12">PX506</strain>
        <tissue evidence="11">Whole organism</tissue>
    </source>
</reference>
<proteinExistence type="inferred from homology"/>
<dbReference type="SUPFAM" id="SSF56112">
    <property type="entry name" value="Protein kinase-like (PK-like)"/>
    <property type="match status" value="1"/>
</dbReference>
<dbReference type="InterPro" id="IPR050198">
    <property type="entry name" value="Non-receptor_tyrosine_kinases"/>
</dbReference>
<dbReference type="CDD" id="cd00192">
    <property type="entry name" value="PTKc"/>
    <property type="match status" value="1"/>
</dbReference>
<dbReference type="PANTHER" id="PTHR24418">
    <property type="entry name" value="TYROSINE-PROTEIN KINASE"/>
    <property type="match status" value="1"/>
</dbReference>
<feature type="domain" description="Protein kinase" evidence="10">
    <location>
        <begin position="120"/>
        <end position="375"/>
    </location>
</feature>
<dbReference type="AlphaFoldDB" id="A0A6A5HBY4"/>
<dbReference type="PRINTS" id="PR00109">
    <property type="entry name" value="TYRKINASE"/>
</dbReference>
<name>A0A6A5HBY4_CAERE</name>
<protein>
    <recommendedName>
        <fullName evidence="8">Tyrosine-protein kinase</fullName>
        <ecNumber evidence="8">2.7.10.2</ecNumber>
    </recommendedName>
</protein>
<dbReference type="PROSITE" id="PS00107">
    <property type="entry name" value="PROTEIN_KINASE_ATP"/>
    <property type="match status" value="1"/>
</dbReference>
<dbReference type="GO" id="GO:0005524">
    <property type="term" value="F:ATP binding"/>
    <property type="evidence" value="ECO:0007669"/>
    <property type="project" value="UniProtKB-UniRule"/>
</dbReference>
<dbReference type="InterPro" id="IPR000719">
    <property type="entry name" value="Prot_kinase_dom"/>
</dbReference>
<dbReference type="InterPro" id="IPR008266">
    <property type="entry name" value="Tyr_kinase_AS"/>
</dbReference>
<dbReference type="InterPro" id="IPR020635">
    <property type="entry name" value="Tyr_kinase_cat_dom"/>
</dbReference>
<feature type="binding site" evidence="7">
    <location>
        <position position="150"/>
    </location>
    <ligand>
        <name>ATP</name>
        <dbReference type="ChEBI" id="CHEBI:30616"/>
    </ligand>
</feature>
<keyword evidence="4 7" id="KW-0067">ATP-binding</keyword>
<dbReference type="KEGG" id="crq:GCK72_004283"/>
<dbReference type="Pfam" id="PF07714">
    <property type="entry name" value="PK_Tyr_Ser-Thr"/>
    <property type="match status" value="1"/>
</dbReference>
<evidence type="ECO:0000256" key="1">
    <source>
        <dbReference type="ARBA" id="ARBA00022679"/>
    </source>
</evidence>
<evidence type="ECO:0000259" key="10">
    <source>
        <dbReference type="PROSITE" id="PS50011"/>
    </source>
</evidence>